<feature type="region of interest" description="Disordered" evidence="6">
    <location>
        <begin position="98"/>
        <end position="121"/>
    </location>
</feature>
<dbReference type="PROSITE" id="PS50815">
    <property type="entry name" value="HORMA"/>
    <property type="match status" value="1"/>
</dbReference>
<dbReference type="InterPro" id="IPR051294">
    <property type="entry name" value="HORMA_MeioticProgression"/>
</dbReference>
<evidence type="ECO:0000256" key="4">
    <source>
        <dbReference type="ARBA" id="ARBA00023242"/>
    </source>
</evidence>
<comment type="subcellular location">
    <subcellularLocation>
        <location evidence="2">Chromosome</location>
    </subcellularLocation>
    <subcellularLocation>
        <location evidence="1">Nucleus</location>
    </subcellularLocation>
</comment>
<evidence type="ECO:0000256" key="2">
    <source>
        <dbReference type="ARBA" id="ARBA00004286"/>
    </source>
</evidence>
<dbReference type="GO" id="GO:0051598">
    <property type="term" value="P:meiotic recombination checkpoint signaling"/>
    <property type="evidence" value="ECO:0007669"/>
    <property type="project" value="TreeGrafter"/>
</dbReference>
<sequence length="901" mass="99973">MARTQVTKTRPRGMMAATVTTQMPSVKSAQRTEESTTTSAQLIEQQQSTEVVQTLLHGSISCLSYLRALFAESCFDNQHYETNEVHWSYDDYAIGKTQPRHASGQSVGDRKGKTESKRQGTMMKVLRRGRSKAVDQLLDWLEKGAFEALRRGVLRAIQLNIFEDASNPSNVIEMYTFTLKYIQSADNKAIFSGIEMTGPRAESITVKNAKHAMQMFIRRMIALCGTLPDLPQRRYLNIHLFYNDDCDPEYEPPGFDKSTDNTVFFPETEWKKATSDCGEMDAGFHAVVLKVSYLHLAMREKDHNAGSEMGFEIPNGLLYTAEASREDDIDFHMADTPPELEEKNVMESVPLVRSPQCPGFGSEGATVALQSARETSSCLQTISNAQGPQVMFQEIEPPVRSLEINNALEKSACEERVLDTPERQGMDLDESCPLAETHGPGGCSHQFQEDSASPPAAQLVGMPSPIVDDAESQSTTKPPEDLQMKKQLQNMLEPSALGKTTEDTQQISQPFGQIDRHHDNIDQMSALRLSQMKLEELDAKRNQILPPRRLSPSRRRRSTSIDLTGERDFVVCQCGWNEEEDDMINCSFCDTWQHLHCYGYRGSDDPRIAKVHACYQCLLQDKEMPLLRELKDLALLRRGVHIIRAQGYSNDREFSSALHCDLQTASRLATHLRKQGYLVATPGSKKRDFASTGQPKFLAVTTEPALSRMMKECFDPMTKVAHHFELSPSNEVLAETNITTQLPLPPDGSIAVLNSMEIDQAPFVDPDETQDEQSVAPPTTTISSSLRARSTRVAGLPANRLVSHTTAGLAESSQATRYPLRHRNPNIGPSKDDGVGASGVYPFGPVTPAKKRGREDKDVPGTTTPGSKRKKTKSSKTSGLINIGESMSPSPGLTPARSKRG</sequence>
<protein>
    <recommendedName>
        <fullName evidence="7">HORMA domain-containing protein</fullName>
    </recommendedName>
</protein>
<dbReference type="PANTHER" id="PTHR48225">
    <property type="entry name" value="HORMA DOMAIN-CONTAINING PROTEIN 1"/>
    <property type="match status" value="1"/>
</dbReference>
<dbReference type="GO" id="GO:0005634">
    <property type="term" value="C:nucleus"/>
    <property type="evidence" value="ECO:0007669"/>
    <property type="project" value="UniProtKB-SubCell"/>
</dbReference>
<dbReference type="InterPro" id="IPR036570">
    <property type="entry name" value="HORMA_dom_sf"/>
</dbReference>
<keyword evidence="4" id="KW-0539">Nucleus</keyword>
<evidence type="ECO:0000259" key="7">
    <source>
        <dbReference type="PROSITE" id="PS50815"/>
    </source>
</evidence>
<gene>
    <name evidence="8" type="ORF">K432DRAFT_439681</name>
</gene>
<dbReference type="InterPro" id="IPR011011">
    <property type="entry name" value="Znf_FYVE_PHD"/>
</dbReference>
<evidence type="ECO:0000256" key="3">
    <source>
        <dbReference type="ARBA" id="ARBA00022454"/>
    </source>
</evidence>
<dbReference type="Pfam" id="PF02301">
    <property type="entry name" value="HORMA"/>
    <property type="match status" value="1"/>
</dbReference>
<dbReference type="InterPro" id="IPR003511">
    <property type="entry name" value="HORMA_dom"/>
</dbReference>
<feature type="region of interest" description="Disordered" evidence="6">
    <location>
        <begin position="766"/>
        <end position="788"/>
    </location>
</feature>
<dbReference type="Proteomes" id="UP000250266">
    <property type="component" value="Unassembled WGS sequence"/>
</dbReference>
<proteinExistence type="predicted"/>
<evidence type="ECO:0000256" key="5">
    <source>
        <dbReference type="ARBA" id="ARBA00023254"/>
    </source>
</evidence>
<name>A0A8E2EJ61_9PEZI</name>
<dbReference type="GO" id="GO:0005694">
    <property type="term" value="C:chromosome"/>
    <property type="evidence" value="ECO:0007669"/>
    <property type="project" value="UniProtKB-SubCell"/>
</dbReference>
<feature type="compositionally biased region" description="Polar residues" evidence="6">
    <location>
        <begin position="772"/>
        <end position="788"/>
    </location>
</feature>
<keyword evidence="5" id="KW-0469">Meiosis</keyword>
<feature type="compositionally biased region" description="Basic and acidic residues" evidence="6">
    <location>
        <begin position="108"/>
        <end position="118"/>
    </location>
</feature>
<keyword evidence="3" id="KW-0158">Chromosome</keyword>
<dbReference type="SUPFAM" id="SSF57903">
    <property type="entry name" value="FYVE/PHD zinc finger"/>
    <property type="match status" value="1"/>
</dbReference>
<dbReference type="Gene3D" id="3.30.900.10">
    <property type="entry name" value="HORMA domain"/>
    <property type="match status" value="1"/>
</dbReference>
<evidence type="ECO:0000256" key="1">
    <source>
        <dbReference type="ARBA" id="ARBA00004123"/>
    </source>
</evidence>
<feature type="region of interest" description="Disordered" evidence="6">
    <location>
        <begin position="21"/>
        <end position="41"/>
    </location>
</feature>
<accession>A0A8E2EJ61</accession>
<evidence type="ECO:0000256" key="6">
    <source>
        <dbReference type="SAM" id="MobiDB-lite"/>
    </source>
</evidence>
<keyword evidence="9" id="KW-1185">Reference proteome</keyword>
<reference evidence="8 9" key="1">
    <citation type="journal article" date="2016" name="Nat. Commun.">
        <title>Ectomycorrhizal ecology is imprinted in the genome of the dominant symbiotic fungus Cenococcum geophilum.</title>
        <authorList>
            <consortium name="DOE Joint Genome Institute"/>
            <person name="Peter M."/>
            <person name="Kohler A."/>
            <person name="Ohm R.A."/>
            <person name="Kuo A."/>
            <person name="Krutzmann J."/>
            <person name="Morin E."/>
            <person name="Arend M."/>
            <person name="Barry K.W."/>
            <person name="Binder M."/>
            <person name="Choi C."/>
            <person name="Clum A."/>
            <person name="Copeland A."/>
            <person name="Grisel N."/>
            <person name="Haridas S."/>
            <person name="Kipfer T."/>
            <person name="LaButti K."/>
            <person name="Lindquist E."/>
            <person name="Lipzen A."/>
            <person name="Maire R."/>
            <person name="Meier B."/>
            <person name="Mihaltcheva S."/>
            <person name="Molinier V."/>
            <person name="Murat C."/>
            <person name="Poggeler S."/>
            <person name="Quandt C.A."/>
            <person name="Sperisen C."/>
            <person name="Tritt A."/>
            <person name="Tisserant E."/>
            <person name="Crous P.W."/>
            <person name="Henrissat B."/>
            <person name="Nehls U."/>
            <person name="Egli S."/>
            <person name="Spatafora J.W."/>
            <person name="Grigoriev I.V."/>
            <person name="Martin F.M."/>
        </authorList>
    </citation>
    <scope>NUCLEOTIDE SEQUENCE [LARGE SCALE GENOMIC DNA]</scope>
    <source>
        <strain evidence="8 9">CBS 459.81</strain>
    </source>
</reference>
<feature type="region of interest" description="Disordered" evidence="6">
    <location>
        <begin position="804"/>
        <end position="901"/>
    </location>
</feature>
<dbReference type="GO" id="GO:0007130">
    <property type="term" value="P:synaptonemal complex assembly"/>
    <property type="evidence" value="ECO:0007669"/>
    <property type="project" value="TreeGrafter"/>
</dbReference>
<evidence type="ECO:0000313" key="8">
    <source>
        <dbReference type="EMBL" id="OCK84967.1"/>
    </source>
</evidence>
<dbReference type="EMBL" id="KV744827">
    <property type="protein sequence ID" value="OCK84967.1"/>
    <property type="molecule type" value="Genomic_DNA"/>
</dbReference>
<dbReference type="OrthoDB" id="1928087at2759"/>
<feature type="compositionally biased region" description="Polar residues" evidence="6">
    <location>
        <begin position="804"/>
        <end position="816"/>
    </location>
</feature>
<dbReference type="InterPro" id="IPR013083">
    <property type="entry name" value="Znf_RING/FYVE/PHD"/>
</dbReference>
<feature type="region of interest" description="Disordered" evidence="6">
    <location>
        <begin position="422"/>
        <end position="480"/>
    </location>
</feature>
<feature type="domain" description="HORMA" evidence="7">
    <location>
        <begin position="46"/>
        <end position="291"/>
    </location>
</feature>
<dbReference type="AlphaFoldDB" id="A0A8E2EJ61"/>
<dbReference type="Gene3D" id="3.30.40.10">
    <property type="entry name" value="Zinc/RING finger domain, C3HC4 (zinc finger)"/>
    <property type="match status" value="1"/>
</dbReference>
<organism evidence="8 9">
    <name type="scientific">Lepidopterella palustris CBS 459.81</name>
    <dbReference type="NCBI Taxonomy" id="1314670"/>
    <lineage>
        <taxon>Eukaryota</taxon>
        <taxon>Fungi</taxon>
        <taxon>Dikarya</taxon>
        <taxon>Ascomycota</taxon>
        <taxon>Pezizomycotina</taxon>
        <taxon>Dothideomycetes</taxon>
        <taxon>Pleosporomycetidae</taxon>
        <taxon>Mytilinidiales</taxon>
        <taxon>Argynnaceae</taxon>
        <taxon>Lepidopterella</taxon>
    </lineage>
</organism>
<dbReference type="PANTHER" id="PTHR48225:SF7">
    <property type="entry name" value="MEIOSIS-SPECIFIC PROTEIN HOP1"/>
    <property type="match status" value="1"/>
</dbReference>
<dbReference type="SUPFAM" id="SSF56019">
    <property type="entry name" value="The spindle assembly checkpoint protein mad2"/>
    <property type="match status" value="1"/>
</dbReference>
<evidence type="ECO:0000313" key="9">
    <source>
        <dbReference type="Proteomes" id="UP000250266"/>
    </source>
</evidence>